<organism evidence="2 3">
    <name type="scientific">Gordonia paraffinivorans NBRC 108238</name>
    <dbReference type="NCBI Taxonomy" id="1223543"/>
    <lineage>
        <taxon>Bacteria</taxon>
        <taxon>Bacillati</taxon>
        <taxon>Actinomycetota</taxon>
        <taxon>Actinomycetes</taxon>
        <taxon>Mycobacteriales</taxon>
        <taxon>Gordoniaceae</taxon>
        <taxon>Gordonia</taxon>
    </lineage>
</organism>
<dbReference type="Proteomes" id="UP000035021">
    <property type="component" value="Unassembled WGS sequence"/>
</dbReference>
<accession>A0ABQ0IQF4</accession>
<protein>
    <recommendedName>
        <fullName evidence="1">Zinc-ribbon 15 domain-containing protein</fullName>
    </recommendedName>
</protein>
<dbReference type="RefSeq" id="WP_006902045.1">
    <property type="nucleotide sequence ID" value="NZ_BAOQ01000042.1"/>
</dbReference>
<evidence type="ECO:0000259" key="1">
    <source>
        <dbReference type="Pfam" id="PF17032"/>
    </source>
</evidence>
<evidence type="ECO:0000313" key="2">
    <source>
        <dbReference type="EMBL" id="GAC85792.1"/>
    </source>
</evidence>
<keyword evidence="3" id="KW-1185">Reference proteome</keyword>
<reference evidence="2 3" key="1">
    <citation type="submission" date="2013-02" db="EMBL/GenBank/DDBJ databases">
        <title>Whole genome shotgun sequence of Gordonia paraffinivorans NBRC 108238.</title>
        <authorList>
            <person name="Isaki-Nakamura S."/>
            <person name="Hosoyama A."/>
            <person name="Tsuchikane K."/>
            <person name="Ando Y."/>
            <person name="Baba S."/>
            <person name="Ohji S."/>
            <person name="Hamada M."/>
            <person name="Tamura T."/>
            <person name="Yamazoe A."/>
            <person name="Yamazaki S."/>
            <person name="Fujita N."/>
        </authorList>
    </citation>
    <scope>NUCLEOTIDE SEQUENCE [LARGE SCALE GENOMIC DNA]</scope>
    <source>
        <strain evidence="2 3">NBRC 108238</strain>
    </source>
</reference>
<dbReference type="InterPro" id="IPR031493">
    <property type="entry name" value="Zinc_ribbon_15"/>
</dbReference>
<name>A0ABQ0IQF4_9ACTN</name>
<proteinExistence type="predicted"/>
<dbReference type="EMBL" id="BAOQ01000042">
    <property type="protein sequence ID" value="GAC85792.1"/>
    <property type="molecule type" value="Genomic_DNA"/>
</dbReference>
<evidence type="ECO:0000313" key="3">
    <source>
        <dbReference type="Proteomes" id="UP000035021"/>
    </source>
</evidence>
<feature type="domain" description="Zinc-ribbon 15" evidence="1">
    <location>
        <begin position="19"/>
        <end position="62"/>
    </location>
</feature>
<gene>
    <name evidence="2" type="ORF">GP2_042_00180</name>
</gene>
<sequence length="93" mass="10478">MIIFGSRTMVKLVAAQIFMCMYCRVEAAQRLFRSTTWFTLFFLPIFPFGHGTYRMSCSYCGNETILPRPEADRFTADAQRTAAAASPAVPPQV</sequence>
<comment type="caution">
    <text evidence="2">The sequence shown here is derived from an EMBL/GenBank/DDBJ whole genome shotgun (WGS) entry which is preliminary data.</text>
</comment>
<dbReference type="Pfam" id="PF17032">
    <property type="entry name" value="Zn_ribbon_15"/>
    <property type="match status" value="1"/>
</dbReference>